<gene>
    <name evidence="6" type="ORF">AAFF_G00074990</name>
</gene>
<proteinExistence type="predicted"/>
<dbReference type="AlphaFoldDB" id="A0AAD7RY00"/>
<evidence type="ECO:0000313" key="7">
    <source>
        <dbReference type="Proteomes" id="UP001221898"/>
    </source>
</evidence>
<dbReference type="GO" id="GO:0010468">
    <property type="term" value="P:regulation of gene expression"/>
    <property type="evidence" value="ECO:0007669"/>
    <property type="project" value="TreeGrafter"/>
</dbReference>
<name>A0AAD7RY00_9TELE</name>
<dbReference type="Proteomes" id="UP001221898">
    <property type="component" value="Unassembled WGS sequence"/>
</dbReference>
<dbReference type="InterPro" id="IPR001781">
    <property type="entry name" value="Znf_LIM"/>
</dbReference>
<dbReference type="EMBL" id="JAINUG010000146">
    <property type="protein sequence ID" value="KAJ8392374.1"/>
    <property type="molecule type" value="Genomic_DNA"/>
</dbReference>
<protein>
    <recommendedName>
        <fullName evidence="5">LIM zinc-binding domain-containing protein</fullName>
    </recommendedName>
</protein>
<keyword evidence="3 4" id="KW-0440">LIM domain</keyword>
<feature type="domain" description="LIM zinc-binding" evidence="5">
    <location>
        <begin position="3"/>
        <end position="76"/>
    </location>
</feature>
<dbReference type="SMART" id="SM00132">
    <property type="entry name" value="LIM"/>
    <property type="match status" value="1"/>
</dbReference>
<dbReference type="PANTHER" id="PTHR46074">
    <property type="entry name" value="CYSTEINE-RICH PROTEIN CRIP FAMILY MEMBER"/>
    <property type="match status" value="1"/>
</dbReference>
<keyword evidence="1 4" id="KW-0479">Metal-binding</keyword>
<keyword evidence="7" id="KW-1185">Reference proteome</keyword>
<evidence type="ECO:0000256" key="3">
    <source>
        <dbReference type="ARBA" id="ARBA00023038"/>
    </source>
</evidence>
<evidence type="ECO:0000256" key="2">
    <source>
        <dbReference type="ARBA" id="ARBA00022833"/>
    </source>
</evidence>
<sequence>MTSKCPRCEKPVFFAEKVSSLGQNWHRFCLKCERCNKTLSAGGWRTRRARWNAVLSQTVLRDAVWTQRCQHRRGGVLHL</sequence>
<dbReference type="PROSITE" id="PS50023">
    <property type="entry name" value="LIM_DOMAIN_2"/>
    <property type="match status" value="1"/>
</dbReference>
<dbReference type="SUPFAM" id="SSF57716">
    <property type="entry name" value="Glucocorticoid receptor-like (DNA-binding domain)"/>
    <property type="match status" value="1"/>
</dbReference>
<dbReference type="GO" id="GO:0008270">
    <property type="term" value="F:zinc ion binding"/>
    <property type="evidence" value="ECO:0007669"/>
    <property type="project" value="TreeGrafter"/>
</dbReference>
<dbReference type="PANTHER" id="PTHR46074:SF3">
    <property type="entry name" value="CYSTEINE-RICH PROTEIN 1"/>
    <property type="match status" value="1"/>
</dbReference>
<evidence type="ECO:0000256" key="1">
    <source>
        <dbReference type="ARBA" id="ARBA00022723"/>
    </source>
</evidence>
<accession>A0AAD7RY00</accession>
<dbReference type="PROSITE" id="PS00478">
    <property type="entry name" value="LIM_DOMAIN_1"/>
    <property type="match status" value="1"/>
</dbReference>
<keyword evidence="2 4" id="KW-0862">Zinc</keyword>
<evidence type="ECO:0000259" key="5">
    <source>
        <dbReference type="PROSITE" id="PS50023"/>
    </source>
</evidence>
<dbReference type="Gene3D" id="2.10.110.10">
    <property type="entry name" value="Cysteine Rich Protein"/>
    <property type="match status" value="1"/>
</dbReference>
<dbReference type="GO" id="GO:0008630">
    <property type="term" value="P:intrinsic apoptotic signaling pathway in response to DNA damage"/>
    <property type="evidence" value="ECO:0007669"/>
    <property type="project" value="TreeGrafter"/>
</dbReference>
<comment type="caution">
    <text evidence="6">The sequence shown here is derived from an EMBL/GenBank/DDBJ whole genome shotgun (WGS) entry which is preliminary data.</text>
</comment>
<organism evidence="6 7">
    <name type="scientific">Aldrovandia affinis</name>
    <dbReference type="NCBI Taxonomy" id="143900"/>
    <lineage>
        <taxon>Eukaryota</taxon>
        <taxon>Metazoa</taxon>
        <taxon>Chordata</taxon>
        <taxon>Craniata</taxon>
        <taxon>Vertebrata</taxon>
        <taxon>Euteleostomi</taxon>
        <taxon>Actinopterygii</taxon>
        <taxon>Neopterygii</taxon>
        <taxon>Teleostei</taxon>
        <taxon>Notacanthiformes</taxon>
        <taxon>Halosauridae</taxon>
        <taxon>Aldrovandia</taxon>
    </lineage>
</organism>
<evidence type="ECO:0000256" key="4">
    <source>
        <dbReference type="PROSITE-ProRule" id="PRU00125"/>
    </source>
</evidence>
<dbReference type="Pfam" id="PF00412">
    <property type="entry name" value="LIM"/>
    <property type="match status" value="1"/>
</dbReference>
<evidence type="ECO:0000313" key="6">
    <source>
        <dbReference type="EMBL" id="KAJ8392374.1"/>
    </source>
</evidence>
<reference evidence="6" key="1">
    <citation type="journal article" date="2023" name="Science">
        <title>Genome structures resolve the early diversification of teleost fishes.</title>
        <authorList>
            <person name="Parey E."/>
            <person name="Louis A."/>
            <person name="Montfort J."/>
            <person name="Bouchez O."/>
            <person name="Roques C."/>
            <person name="Iampietro C."/>
            <person name="Lluch J."/>
            <person name="Castinel A."/>
            <person name="Donnadieu C."/>
            <person name="Desvignes T."/>
            <person name="Floi Bucao C."/>
            <person name="Jouanno E."/>
            <person name="Wen M."/>
            <person name="Mejri S."/>
            <person name="Dirks R."/>
            <person name="Jansen H."/>
            <person name="Henkel C."/>
            <person name="Chen W.J."/>
            <person name="Zahm M."/>
            <person name="Cabau C."/>
            <person name="Klopp C."/>
            <person name="Thompson A.W."/>
            <person name="Robinson-Rechavi M."/>
            <person name="Braasch I."/>
            <person name="Lecointre G."/>
            <person name="Bobe J."/>
            <person name="Postlethwait J.H."/>
            <person name="Berthelot C."/>
            <person name="Roest Crollius H."/>
            <person name="Guiguen Y."/>
        </authorList>
    </citation>
    <scope>NUCLEOTIDE SEQUENCE</scope>
    <source>
        <strain evidence="6">NC1722</strain>
    </source>
</reference>